<sequence length="42" mass="5068">HLENEKEIKLTELQQKMQKAVEVENYEEAAKLRDQIRSLKKK</sequence>
<evidence type="ECO:0000313" key="2">
    <source>
        <dbReference type="EMBL" id="GAH47787.1"/>
    </source>
</evidence>
<evidence type="ECO:0000259" key="1">
    <source>
        <dbReference type="PROSITE" id="PS50151"/>
    </source>
</evidence>
<comment type="caution">
    <text evidence="2">The sequence shown here is derived from an EMBL/GenBank/DDBJ whole genome shotgun (WGS) entry which is preliminary data.</text>
</comment>
<feature type="domain" description="UVR" evidence="1">
    <location>
        <begin position="7"/>
        <end position="42"/>
    </location>
</feature>
<reference evidence="2" key="1">
    <citation type="journal article" date="2014" name="Front. Microbiol.">
        <title>High frequency of phylogenetically diverse reductive dehalogenase-homologous genes in deep subseafloor sedimentary metagenomes.</title>
        <authorList>
            <person name="Kawai M."/>
            <person name="Futagami T."/>
            <person name="Toyoda A."/>
            <person name="Takaki Y."/>
            <person name="Nishi S."/>
            <person name="Hori S."/>
            <person name="Arai W."/>
            <person name="Tsubouchi T."/>
            <person name="Morono Y."/>
            <person name="Uchiyama I."/>
            <person name="Ito T."/>
            <person name="Fujiyama A."/>
            <person name="Inagaki F."/>
            <person name="Takami H."/>
        </authorList>
    </citation>
    <scope>NUCLEOTIDE SEQUENCE</scope>
    <source>
        <strain evidence="2">Expedition CK06-06</strain>
    </source>
</reference>
<dbReference type="InterPro" id="IPR036876">
    <property type="entry name" value="UVR_dom_sf"/>
</dbReference>
<dbReference type="Gene3D" id="4.10.860.10">
    <property type="entry name" value="UVR domain"/>
    <property type="match status" value="1"/>
</dbReference>
<dbReference type="Pfam" id="PF02151">
    <property type="entry name" value="UVR"/>
    <property type="match status" value="1"/>
</dbReference>
<accession>X1FS21</accession>
<organism evidence="2">
    <name type="scientific">marine sediment metagenome</name>
    <dbReference type="NCBI Taxonomy" id="412755"/>
    <lineage>
        <taxon>unclassified sequences</taxon>
        <taxon>metagenomes</taxon>
        <taxon>ecological metagenomes</taxon>
    </lineage>
</organism>
<protein>
    <recommendedName>
        <fullName evidence="1">UVR domain-containing protein</fullName>
    </recommendedName>
</protein>
<dbReference type="AlphaFoldDB" id="X1FS21"/>
<proteinExistence type="predicted"/>
<gene>
    <name evidence="2" type="ORF">S03H2_35234</name>
</gene>
<dbReference type="SUPFAM" id="SSF46600">
    <property type="entry name" value="C-terminal UvrC-binding domain of UvrB"/>
    <property type="match status" value="1"/>
</dbReference>
<feature type="non-terminal residue" evidence="2">
    <location>
        <position position="1"/>
    </location>
</feature>
<dbReference type="PROSITE" id="PS50151">
    <property type="entry name" value="UVR"/>
    <property type="match status" value="1"/>
</dbReference>
<dbReference type="EMBL" id="BARU01021535">
    <property type="protein sequence ID" value="GAH47787.1"/>
    <property type="molecule type" value="Genomic_DNA"/>
</dbReference>
<dbReference type="InterPro" id="IPR001943">
    <property type="entry name" value="UVR_dom"/>
</dbReference>
<name>X1FS21_9ZZZZ</name>